<evidence type="ECO:0000313" key="3">
    <source>
        <dbReference type="Proteomes" id="UP000823405"/>
    </source>
</evidence>
<dbReference type="CDD" id="cd09917">
    <property type="entry name" value="F-box_SF"/>
    <property type="match status" value="1"/>
</dbReference>
<organism evidence="2 3">
    <name type="scientific">Linnemannia gamsii</name>
    <dbReference type="NCBI Taxonomy" id="64522"/>
    <lineage>
        <taxon>Eukaryota</taxon>
        <taxon>Fungi</taxon>
        <taxon>Fungi incertae sedis</taxon>
        <taxon>Mucoromycota</taxon>
        <taxon>Mortierellomycotina</taxon>
        <taxon>Mortierellomycetes</taxon>
        <taxon>Mortierellales</taxon>
        <taxon>Mortierellaceae</taxon>
        <taxon>Linnemannia</taxon>
    </lineage>
</organism>
<gene>
    <name evidence="2" type="ORF">BGZ97_005210</name>
</gene>
<dbReference type="AlphaFoldDB" id="A0A9P6UGI4"/>
<keyword evidence="3" id="KW-1185">Reference proteome</keyword>
<comment type="caution">
    <text evidence="2">The sequence shown here is derived from an EMBL/GenBank/DDBJ whole genome shotgun (WGS) entry which is preliminary data.</text>
</comment>
<evidence type="ECO:0000313" key="2">
    <source>
        <dbReference type="EMBL" id="KAG0293962.1"/>
    </source>
</evidence>
<evidence type="ECO:0008006" key="4">
    <source>
        <dbReference type="Google" id="ProtNLM"/>
    </source>
</evidence>
<dbReference type="EMBL" id="JAAAIN010002370">
    <property type="protein sequence ID" value="KAG0293962.1"/>
    <property type="molecule type" value="Genomic_DNA"/>
</dbReference>
<evidence type="ECO:0000256" key="1">
    <source>
        <dbReference type="SAM" id="MobiDB-lite"/>
    </source>
</evidence>
<dbReference type="SUPFAM" id="SSF81383">
    <property type="entry name" value="F-box domain"/>
    <property type="match status" value="1"/>
</dbReference>
<dbReference type="OrthoDB" id="2398163at2759"/>
<accession>A0A9P6UGI4</accession>
<protein>
    <recommendedName>
        <fullName evidence="4">F-box domain-containing protein</fullName>
    </recommendedName>
</protein>
<reference evidence="2" key="1">
    <citation type="journal article" date="2020" name="Fungal Divers.">
        <title>Resolving the Mortierellaceae phylogeny through synthesis of multi-gene phylogenetics and phylogenomics.</title>
        <authorList>
            <person name="Vandepol N."/>
            <person name="Liber J."/>
            <person name="Desiro A."/>
            <person name="Na H."/>
            <person name="Kennedy M."/>
            <person name="Barry K."/>
            <person name="Grigoriev I.V."/>
            <person name="Miller A.N."/>
            <person name="O'Donnell K."/>
            <person name="Stajich J.E."/>
            <person name="Bonito G."/>
        </authorList>
    </citation>
    <scope>NUCLEOTIDE SEQUENCE</scope>
    <source>
        <strain evidence="2">NVP60</strain>
    </source>
</reference>
<sequence length="674" mass="77860">MLTRLSPFATLTKAPRQPPQPSSSGRPLLTPLEVPELLQLIFSFLSRRSLRIVILVCRQWLYLNQDRLRRELVWDNRWKHSSPFHSLRLPGAERLVLNTDQMVPGWNSPDLRSLLQNVQASSAPSPVVRLGLAVGALVRTVAKSHPIKGFFHPLRELDFSSGDFKEEWVNTLPFPLTLTSLKINKFWEFQVDVARILIVCPLLESLELYSYYNVTVQGPYTDRGKDALPARLPLRSLVLTNLKAPQAWLEDLLTVTPDLETLKLIEHEKYWAELVKDRWDWDRFRTHLQALSLPRKQLFYAEFWHHHLDALPLATDFTICPNTQERTFLYYDLTPKVITLLKEQPVFLTSLEIIKPKYASCVLDGWVQSHKVPYTARPLHQLLCECPNLRHLKTLKMPCMTDFMDVHRRIPMYPALVSEDEWHPRELQLQQQQQEEQQTPPPNVPGIWICRGLETLQLELHIHDRVIEKGTHHSRILYGYIANVCPQLIDLRIRFPHGCSNPSTRPWKTNYKPYILEGGLCLLSKLRYLERLWIVHGNFVCESASELNWVAKSGRTEENRIRRREIVDGWRARLEEEAALESSRLESCAGVAGEVLGIRADGEGVMSGLRSLGLLQDVVDTVADMDTDERNILPELFKTAFGSYREQNPEKEMNRLFHGPSISLKAKMLSWVSS</sequence>
<dbReference type="Proteomes" id="UP000823405">
    <property type="component" value="Unassembled WGS sequence"/>
</dbReference>
<name>A0A9P6UGI4_9FUNG</name>
<dbReference type="InterPro" id="IPR036047">
    <property type="entry name" value="F-box-like_dom_sf"/>
</dbReference>
<feature type="region of interest" description="Disordered" evidence="1">
    <location>
        <begin position="1"/>
        <end position="28"/>
    </location>
</feature>
<dbReference type="Gene3D" id="3.80.10.10">
    <property type="entry name" value="Ribonuclease Inhibitor"/>
    <property type="match status" value="1"/>
</dbReference>
<dbReference type="InterPro" id="IPR032675">
    <property type="entry name" value="LRR_dom_sf"/>
</dbReference>
<proteinExistence type="predicted"/>